<evidence type="ECO:0000256" key="2">
    <source>
        <dbReference type="ARBA" id="ARBA00006454"/>
    </source>
</evidence>
<dbReference type="Gene3D" id="1.10.10.60">
    <property type="entry name" value="Homeodomain-like"/>
    <property type="match status" value="1"/>
</dbReference>
<name>A0AAP0IU71_9MAGN</name>
<feature type="domain" description="Homeobox" evidence="9">
    <location>
        <begin position="167"/>
        <end position="230"/>
    </location>
</feature>
<protein>
    <recommendedName>
        <fullName evidence="9">Homeobox domain-containing protein</fullName>
    </recommendedName>
</protein>
<evidence type="ECO:0000313" key="11">
    <source>
        <dbReference type="Proteomes" id="UP001420932"/>
    </source>
</evidence>
<dbReference type="GO" id="GO:0000981">
    <property type="term" value="F:DNA-binding transcription factor activity, RNA polymerase II-specific"/>
    <property type="evidence" value="ECO:0007669"/>
    <property type="project" value="InterPro"/>
</dbReference>
<dbReference type="SMART" id="SM00574">
    <property type="entry name" value="POX"/>
    <property type="match status" value="1"/>
</dbReference>
<dbReference type="PROSITE" id="PS00027">
    <property type="entry name" value="HOMEOBOX_1"/>
    <property type="match status" value="1"/>
</dbReference>
<evidence type="ECO:0000259" key="9">
    <source>
        <dbReference type="PROSITE" id="PS50071"/>
    </source>
</evidence>
<dbReference type="Pfam" id="PF05920">
    <property type="entry name" value="Homeobox_KN"/>
    <property type="match status" value="1"/>
</dbReference>
<dbReference type="InterPro" id="IPR006563">
    <property type="entry name" value="POX_dom"/>
</dbReference>
<dbReference type="GO" id="GO:0005634">
    <property type="term" value="C:nucleus"/>
    <property type="evidence" value="ECO:0007669"/>
    <property type="project" value="UniProtKB-SubCell"/>
</dbReference>
<evidence type="ECO:0000256" key="1">
    <source>
        <dbReference type="ARBA" id="ARBA00004123"/>
    </source>
</evidence>
<keyword evidence="11" id="KW-1185">Reference proteome</keyword>
<gene>
    <name evidence="10" type="ORF">Syun_019460</name>
</gene>
<dbReference type="InterPro" id="IPR008422">
    <property type="entry name" value="KN_HD"/>
</dbReference>
<dbReference type="PANTHER" id="PTHR11850">
    <property type="entry name" value="HOMEOBOX PROTEIN TRANSCRIPTION FACTORS"/>
    <property type="match status" value="1"/>
</dbReference>
<organism evidence="10 11">
    <name type="scientific">Stephania yunnanensis</name>
    <dbReference type="NCBI Taxonomy" id="152371"/>
    <lineage>
        <taxon>Eukaryota</taxon>
        <taxon>Viridiplantae</taxon>
        <taxon>Streptophyta</taxon>
        <taxon>Embryophyta</taxon>
        <taxon>Tracheophyta</taxon>
        <taxon>Spermatophyta</taxon>
        <taxon>Magnoliopsida</taxon>
        <taxon>Ranunculales</taxon>
        <taxon>Menispermaceae</taxon>
        <taxon>Menispermoideae</taxon>
        <taxon>Cissampelideae</taxon>
        <taxon>Stephania</taxon>
    </lineage>
</organism>
<dbReference type="SMART" id="SM00389">
    <property type="entry name" value="HOX"/>
    <property type="match status" value="1"/>
</dbReference>
<reference evidence="10 11" key="1">
    <citation type="submission" date="2024-01" db="EMBL/GenBank/DDBJ databases">
        <title>Genome assemblies of Stephania.</title>
        <authorList>
            <person name="Yang L."/>
        </authorList>
    </citation>
    <scope>NUCLEOTIDE SEQUENCE [LARGE SCALE GENOMIC DNA]</scope>
    <source>
        <strain evidence="10">YNDBR</strain>
        <tissue evidence="10">Leaf</tissue>
    </source>
</reference>
<evidence type="ECO:0000256" key="4">
    <source>
        <dbReference type="ARBA" id="ARBA00023125"/>
    </source>
</evidence>
<accession>A0AAP0IU71</accession>
<feature type="DNA-binding region" description="Homeobox" evidence="8">
    <location>
        <begin position="169"/>
        <end position="231"/>
    </location>
</feature>
<dbReference type="Pfam" id="PF07526">
    <property type="entry name" value="POX"/>
    <property type="match status" value="1"/>
</dbReference>
<dbReference type="GO" id="GO:0003677">
    <property type="term" value="F:DNA binding"/>
    <property type="evidence" value="ECO:0007669"/>
    <property type="project" value="UniProtKB-UniRule"/>
</dbReference>
<dbReference type="InterPro" id="IPR001356">
    <property type="entry name" value="HD"/>
</dbReference>
<dbReference type="SUPFAM" id="SSF46689">
    <property type="entry name" value="Homeodomain-like"/>
    <property type="match status" value="1"/>
</dbReference>
<evidence type="ECO:0000256" key="3">
    <source>
        <dbReference type="ARBA" id="ARBA00023015"/>
    </source>
</evidence>
<comment type="subcellular location">
    <subcellularLocation>
        <location evidence="1 8">Nucleus</location>
    </subcellularLocation>
</comment>
<evidence type="ECO:0000313" key="10">
    <source>
        <dbReference type="EMBL" id="KAK9121843.1"/>
    </source>
</evidence>
<dbReference type="InterPro" id="IPR050224">
    <property type="entry name" value="TALE_homeobox"/>
</dbReference>
<evidence type="ECO:0000256" key="5">
    <source>
        <dbReference type="ARBA" id="ARBA00023155"/>
    </source>
</evidence>
<dbReference type="Proteomes" id="UP001420932">
    <property type="component" value="Unassembled WGS sequence"/>
</dbReference>
<comment type="caution">
    <text evidence="10">The sequence shown here is derived from an EMBL/GenBank/DDBJ whole genome shotgun (WGS) entry which is preliminary data.</text>
</comment>
<dbReference type="PROSITE" id="PS50071">
    <property type="entry name" value="HOMEOBOX_2"/>
    <property type="match status" value="1"/>
</dbReference>
<keyword evidence="6" id="KW-0804">Transcription</keyword>
<evidence type="ECO:0000256" key="6">
    <source>
        <dbReference type="ARBA" id="ARBA00023163"/>
    </source>
</evidence>
<comment type="similarity">
    <text evidence="2">Belongs to the TALE/BELL homeobox family.</text>
</comment>
<proteinExistence type="inferred from homology"/>
<sequence length="242" mass="28015">MAGFSSSRVNLNLTLGTHQSDNEHEPFLFQWNFQYLEAMKELLVEFCSVEQVNDACNDFRNKTREILAGTFESTSSNLLLSSSSIGDIDYCMLNRHLLSLLNEVNRRYNCYFQEKTQMDYAFDAEIGIGSAMPYTMLAHKGISWQYKVLKDAIITQLKVNMKILREKDVTKEARGLPKQSIDILRAWLFEHFLHPYPSAADKDLLARQTGLTKNQVSNWFINARVRLWKPLIEKLYEGEANK</sequence>
<dbReference type="AlphaFoldDB" id="A0AAP0IU71"/>
<dbReference type="InterPro" id="IPR009057">
    <property type="entry name" value="Homeodomain-like_sf"/>
</dbReference>
<keyword evidence="3" id="KW-0805">Transcription regulation</keyword>
<dbReference type="CDD" id="cd00086">
    <property type="entry name" value="homeodomain"/>
    <property type="match status" value="1"/>
</dbReference>
<evidence type="ECO:0000256" key="8">
    <source>
        <dbReference type="PROSITE-ProRule" id="PRU00108"/>
    </source>
</evidence>
<keyword evidence="4 8" id="KW-0238">DNA-binding</keyword>
<dbReference type="EMBL" id="JBBNAF010000008">
    <property type="protein sequence ID" value="KAK9121843.1"/>
    <property type="molecule type" value="Genomic_DNA"/>
</dbReference>
<dbReference type="InterPro" id="IPR017970">
    <property type="entry name" value="Homeobox_CS"/>
</dbReference>
<keyword evidence="7 8" id="KW-0539">Nucleus</keyword>
<keyword evidence="5 8" id="KW-0371">Homeobox</keyword>
<evidence type="ECO:0000256" key="7">
    <source>
        <dbReference type="ARBA" id="ARBA00023242"/>
    </source>
</evidence>